<name>A0A0A9H7J7_ARUDO</name>
<proteinExistence type="predicted"/>
<dbReference type="AlphaFoldDB" id="A0A0A9H7J7"/>
<evidence type="ECO:0000313" key="1">
    <source>
        <dbReference type="EMBL" id="JAE31779.1"/>
    </source>
</evidence>
<dbReference type="EMBL" id="GBRH01166117">
    <property type="protein sequence ID" value="JAE31779.1"/>
    <property type="molecule type" value="Transcribed_RNA"/>
</dbReference>
<protein>
    <submittedName>
        <fullName evidence="1">Uncharacterized protein</fullName>
    </submittedName>
</protein>
<reference evidence="1" key="1">
    <citation type="submission" date="2014-09" db="EMBL/GenBank/DDBJ databases">
        <authorList>
            <person name="Magalhaes I.L.F."/>
            <person name="Oliveira U."/>
            <person name="Santos F.R."/>
            <person name="Vidigal T.H.D.A."/>
            <person name="Brescovit A.D."/>
            <person name="Santos A.J."/>
        </authorList>
    </citation>
    <scope>NUCLEOTIDE SEQUENCE</scope>
    <source>
        <tissue evidence="1">Shoot tissue taken approximately 20 cm above the soil surface</tissue>
    </source>
</reference>
<sequence>MEKMRRKITILMMKTMAAMRMMRDLTMSLTQLIVINSWLTNLMV</sequence>
<reference evidence="1" key="2">
    <citation type="journal article" date="2015" name="Data Brief">
        <title>Shoot transcriptome of the giant reed, Arundo donax.</title>
        <authorList>
            <person name="Barrero R.A."/>
            <person name="Guerrero F.D."/>
            <person name="Moolhuijzen P."/>
            <person name="Goolsby J.A."/>
            <person name="Tidwell J."/>
            <person name="Bellgard S.E."/>
            <person name="Bellgard M.I."/>
        </authorList>
    </citation>
    <scope>NUCLEOTIDE SEQUENCE</scope>
    <source>
        <tissue evidence="1">Shoot tissue taken approximately 20 cm above the soil surface</tissue>
    </source>
</reference>
<organism evidence="1">
    <name type="scientific">Arundo donax</name>
    <name type="common">Giant reed</name>
    <name type="synonym">Donax arundinaceus</name>
    <dbReference type="NCBI Taxonomy" id="35708"/>
    <lineage>
        <taxon>Eukaryota</taxon>
        <taxon>Viridiplantae</taxon>
        <taxon>Streptophyta</taxon>
        <taxon>Embryophyta</taxon>
        <taxon>Tracheophyta</taxon>
        <taxon>Spermatophyta</taxon>
        <taxon>Magnoliopsida</taxon>
        <taxon>Liliopsida</taxon>
        <taxon>Poales</taxon>
        <taxon>Poaceae</taxon>
        <taxon>PACMAD clade</taxon>
        <taxon>Arundinoideae</taxon>
        <taxon>Arundineae</taxon>
        <taxon>Arundo</taxon>
    </lineage>
</organism>
<accession>A0A0A9H7J7</accession>